<keyword evidence="2" id="KW-1185">Reference proteome</keyword>
<sequence>MSSGRENFAEVMIEIGIQNNDRELHLDDMKANGAANRDYIKQIRDNIADKLI</sequence>
<proteinExistence type="predicted"/>
<dbReference type="Proteomes" id="UP000008694">
    <property type="component" value="Unassembled WGS sequence"/>
</dbReference>
<dbReference type="EMBL" id="GL348719">
    <property type="protein sequence ID" value="EFH44746.1"/>
    <property type="molecule type" value="Genomic_DNA"/>
</dbReference>
<reference evidence="2" key="1">
    <citation type="journal article" date="2011" name="Nat. Genet.">
        <title>The Arabidopsis lyrata genome sequence and the basis of rapid genome size change.</title>
        <authorList>
            <person name="Hu T.T."/>
            <person name="Pattyn P."/>
            <person name="Bakker E.G."/>
            <person name="Cao J."/>
            <person name="Cheng J.-F."/>
            <person name="Clark R.M."/>
            <person name="Fahlgren N."/>
            <person name="Fawcett J.A."/>
            <person name="Grimwood J."/>
            <person name="Gundlach H."/>
            <person name="Haberer G."/>
            <person name="Hollister J.D."/>
            <person name="Ossowski S."/>
            <person name="Ottilar R.P."/>
            <person name="Salamov A.A."/>
            <person name="Schneeberger K."/>
            <person name="Spannagl M."/>
            <person name="Wang X."/>
            <person name="Yang L."/>
            <person name="Nasrallah M.E."/>
            <person name="Bergelson J."/>
            <person name="Carrington J.C."/>
            <person name="Gaut B.S."/>
            <person name="Schmutz J."/>
            <person name="Mayer K.F.X."/>
            <person name="Van de Peer Y."/>
            <person name="Grigoriev I.V."/>
            <person name="Nordborg M."/>
            <person name="Weigel D."/>
            <person name="Guo Y.-L."/>
        </authorList>
    </citation>
    <scope>NUCLEOTIDE SEQUENCE [LARGE SCALE GENOMIC DNA]</scope>
    <source>
        <strain evidence="2">cv. MN47</strain>
    </source>
</reference>
<dbReference type="HOGENOM" id="CLU_3089962_0_0_1"/>
<name>D7MI56_ARALL</name>
<gene>
    <name evidence="1" type="ORF">ARALYDRAFT_659216</name>
</gene>
<evidence type="ECO:0000313" key="2">
    <source>
        <dbReference type="Proteomes" id="UP000008694"/>
    </source>
</evidence>
<dbReference type="Gramene" id="Al_scaffold_0007_3271">
    <property type="protein sequence ID" value="Al_scaffold_0007_3271"/>
    <property type="gene ID" value="Al_scaffold_0007_3271"/>
</dbReference>
<protein>
    <submittedName>
        <fullName evidence="1">Predicted protein</fullName>
    </submittedName>
</protein>
<organism evidence="2">
    <name type="scientific">Arabidopsis lyrata subsp. lyrata</name>
    <name type="common">Lyre-leaved rock-cress</name>
    <dbReference type="NCBI Taxonomy" id="81972"/>
    <lineage>
        <taxon>Eukaryota</taxon>
        <taxon>Viridiplantae</taxon>
        <taxon>Streptophyta</taxon>
        <taxon>Embryophyta</taxon>
        <taxon>Tracheophyta</taxon>
        <taxon>Spermatophyta</taxon>
        <taxon>Magnoliopsida</taxon>
        <taxon>eudicotyledons</taxon>
        <taxon>Gunneridae</taxon>
        <taxon>Pentapetalae</taxon>
        <taxon>rosids</taxon>
        <taxon>malvids</taxon>
        <taxon>Brassicales</taxon>
        <taxon>Brassicaceae</taxon>
        <taxon>Camelineae</taxon>
        <taxon>Arabidopsis</taxon>
    </lineage>
</organism>
<accession>D7MI56</accession>
<evidence type="ECO:0000313" key="1">
    <source>
        <dbReference type="EMBL" id="EFH44746.1"/>
    </source>
</evidence>
<dbReference type="AlphaFoldDB" id="D7MI56"/>